<evidence type="ECO:0000313" key="2">
    <source>
        <dbReference type="Proteomes" id="UP000183924"/>
    </source>
</evidence>
<gene>
    <name evidence="1" type="ORF">A1D18_01740</name>
</gene>
<proteinExistence type="predicted"/>
<dbReference type="STRING" id="1225476.A1D18_01740"/>
<accession>A0A1J8NJQ9</accession>
<keyword evidence="2" id="KW-1185">Reference proteome</keyword>
<comment type="caution">
    <text evidence="1">The sequence shown here is derived from an EMBL/GenBank/DDBJ whole genome shotgun (WGS) entry which is preliminary data.</text>
</comment>
<dbReference type="EMBL" id="LUKY01000030">
    <property type="protein sequence ID" value="OIZ95633.1"/>
    <property type="molecule type" value="Genomic_DNA"/>
</dbReference>
<organism evidence="1 2">
    <name type="scientific">Candidatus Rickettsiella isopodorum</name>
    <dbReference type="NCBI Taxonomy" id="1225476"/>
    <lineage>
        <taxon>Bacteria</taxon>
        <taxon>Pseudomonadati</taxon>
        <taxon>Pseudomonadota</taxon>
        <taxon>Gammaproteobacteria</taxon>
        <taxon>Legionellales</taxon>
        <taxon>Coxiellaceae</taxon>
        <taxon>Rickettsiella</taxon>
    </lineage>
</organism>
<protein>
    <submittedName>
        <fullName evidence="1">Uncharacterized protein</fullName>
    </submittedName>
</protein>
<name>A0A1J8NJQ9_9COXI</name>
<sequence>MYFENNKILFSNKEKKPDLLKKRLLFNLIKKSKKSLWQKVSKKRRQQFGKNSLEANKNLFFTDNKSLVEFQLKKNLLAFLPQYNAENTIHTLYQRYIQNNKMNEQAYLHFYNRLTAKIDILKIIDADHGKNIALNPDIVCKMLSLLTYSVGLLSSALFHAIAAITRHGINELSDIRKINSAKNKLNHWITDLNFIKLLSIMLTKTHEPDFAHQERMDYFLDEQFLIFWSLFKKQAKMDTEIPDLNDFWSTCLVEYVKELKCPLLKDNFEHCLNEMLASVNFNHPHQEYTQLPNTNASNQYKNFSTPRQESIFLAQWILQTVISHYLNRMLELNQTVKMHPNSSAFTSTFWHNENKNSRENFNPPSPAINSIFSPRLIASY</sequence>
<dbReference type="Proteomes" id="UP000183924">
    <property type="component" value="Unassembled WGS sequence"/>
</dbReference>
<reference evidence="1 2" key="1">
    <citation type="submission" date="2016-03" db="EMBL/GenBank/DDBJ databases">
        <title>Comparative genomics of Rickettsiella.</title>
        <authorList>
            <person name="Chandler C."/>
            <person name="Wang Y."/>
        </authorList>
    </citation>
    <scope>NUCLEOTIDE SEQUENCE [LARGE SCALE GENOMIC DNA]</scope>
    <source>
        <strain evidence="1 2">RCFS May 2013</strain>
    </source>
</reference>
<dbReference type="AlphaFoldDB" id="A0A1J8NJQ9"/>
<dbReference type="RefSeq" id="WP_071662104.1">
    <property type="nucleotide sequence ID" value="NZ_LUKY01000030.1"/>
</dbReference>
<evidence type="ECO:0000313" key="1">
    <source>
        <dbReference type="EMBL" id="OIZ95633.1"/>
    </source>
</evidence>